<dbReference type="PATRIC" id="fig|467210.3.peg.2118"/>
<proteinExistence type="predicted"/>
<dbReference type="RefSeq" id="WP_060931776.1">
    <property type="nucleotide sequence ID" value="NZ_KQ959840.1"/>
</dbReference>
<organism evidence="3 4">
    <name type="scientific">Lachnoanaerobaculum saburreum</name>
    <dbReference type="NCBI Taxonomy" id="467210"/>
    <lineage>
        <taxon>Bacteria</taxon>
        <taxon>Bacillati</taxon>
        <taxon>Bacillota</taxon>
        <taxon>Clostridia</taxon>
        <taxon>Lachnospirales</taxon>
        <taxon>Lachnospiraceae</taxon>
        <taxon>Lachnoanaerobaculum</taxon>
    </lineage>
</organism>
<feature type="chain" id="PRO_5039146818" description="DUF4846 domain-containing protein" evidence="2">
    <location>
        <begin position="26"/>
        <end position="321"/>
    </location>
</feature>
<dbReference type="EMBL" id="LSDA01000111">
    <property type="protein sequence ID" value="KXB55600.1"/>
    <property type="molecule type" value="Genomic_DNA"/>
</dbReference>
<dbReference type="STRING" id="467210.HMPREF1866_02140"/>
<evidence type="ECO:0000313" key="3">
    <source>
        <dbReference type="EMBL" id="KXB55600.1"/>
    </source>
</evidence>
<name>A0A133ZJK4_9FIRM</name>
<protein>
    <recommendedName>
        <fullName evidence="5">DUF4846 domain-containing protein</fullName>
    </recommendedName>
</protein>
<evidence type="ECO:0000313" key="4">
    <source>
        <dbReference type="Proteomes" id="UP000070394"/>
    </source>
</evidence>
<accession>A0A133ZJK4</accession>
<dbReference type="InterPro" id="IPR032315">
    <property type="entry name" value="DUF4846"/>
</dbReference>
<reference evidence="4" key="1">
    <citation type="submission" date="2016-01" db="EMBL/GenBank/DDBJ databases">
        <authorList>
            <person name="Mitreva M."/>
            <person name="Pepin K.H."/>
            <person name="Mihindukulasuriya K.A."/>
            <person name="Fulton R."/>
            <person name="Fronick C."/>
            <person name="O'Laughlin M."/>
            <person name="Miner T."/>
            <person name="Herter B."/>
            <person name="Rosa B.A."/>
            <person name="Cordes M."/>
            <person name="Tomlinson C."/>
            <person name="Wollam A."/>
            <person name="Palsikar V.B."/>
            <person name="Mardis E.R."/>
            <person name="Wilson R.K."/>
        </authorList>
    </citation>
    <scope>NUCLEOTIDE SEQUENCE [LARGE SCALE GENOMIC DNA]</scope>
    <source>
        <strain evidence="4">DNF00896</strain>
    </source>
</reference>
<comment type="caution">
    <text evidence="3">The sequence shown here is derived from an EMBL/GenBank/DDBJ whole genome shotgun (WGS) entry which is preliminary data.</text>
</comment>
<feature type="compositionally biased region" description="Basic and acidic residues" evidence="1">
    <location>
        <begin position="48"/>
        <end position="57"/>
    </location>
</feature>
<keyword evidence="2" id="KW-0732">Signal</keyword>
<dbReference type="Pfam" id="PF16138">
    <property type="entry name" value="DUF4846"/>
    <property type="match status" value="1"/>
</dbReference>
<dbReference type="OrthoDB" id="5511471at2"/>
<gene>
    <name evidence="3" type="ORF">HMPREF1866_02140</name>
</gene>
<evidence type="ECO:0000256" key="2">
    <source>
        <dbReference type="SAM" id="SignalP"/>
    </source>
</evidence>
<feature type="region of interest" description="Disordered" evidence="1">
    <location>
        <begin position="34"/>
        <end position="61"/>
    </location>
</feature>
<dbReference type="AlphaFoldDB" id="A0A133ZJK4"/>
<dbReference type="Proteomes" id="UP000070394">
    <property type="component" value="Unassembled WGS sequence"/>
</dbReference>
<evidence type="ECO:0008006" key="5">
    <source>
        <dbReference type="Google" id="ProtNLM"/>
    </source>
</evidence>
<feature type="signal peptide" evidence="2">
    <location>
        <begin position="1"/>
        <end position="25"/>
    </location>
</feature>
<evidence type="ECO:0000256" key="1">
    <source>
        <dbReference type="SAM" id="MobiDB-lite"/>
    </source>
</evidence>
<keyword evidence="4" id="KW-1185">Reference proteome</keyword>
<sequence length="321" mass="36957">MNFMKRNKFYLLLIMMACICWGCKSKNMNTVTNEEAESTIVENSNDTKTNDNESKEENTEESAVKLSDFINPDGNTLFTRFITPKGYKRVEAAEGSFADFIGNYPLEPDGTPVYYFDKREKGGEGHVAVFSMEVAEEDLQQCADSIMRIYAEYLYKSGNEDKISFKFVDGFVCDYNHWKQGYRVKFADDKPYWEKKTDADNSEETFKKYLRIVFAYSSTLSMEKEAKPTDISQLQVGDIFIKGGSPGHVVMVADICENESGEKAFLLAQGFMPAQSFHIIKNPAHSEDPWYYESEVKYPFRTQSYTFDEGSLRRLSYLDWN</sequence>